<dbReference type="RefSeq" id="WP_208344202.1">
    <property type="nucleotide sequence ID" value="NZ_CAWQFN010000482.1"/>
</dbReference>
<proteinExistence type="predicted"/>
<accession>A0AAP5IGV8</accession>
<name>A0AAP5IGV8_9CYAN</name>
<feature type="region of interest" description="Disordered" evidence="1">
    <location>
        <begin position="1"/>
        <end position="22"/>
    </location>
</feature>
<organism evidence="2 3">
    <name type="scientific">Aetokthonos hydrillicola Thurmond2011</name>
    <dbReference type="NCBI Taxonomy" id="2712845"/>
    <lineage>
        <taxon>Bacteria</taxon>
        <taxon>Bacillati</taxon>
        <taxon>Cyanobacteriota</taxon>
        <taxon>Cyanophyceae</taxon>
        <taxon>Nostocales</taxon>
        <taxon>Hapalosiphonaceae</taxon>
        <taxon>Aetokthonos</taxon>
    </lineage>
</organism>
<comment type="caution">
    <text evidence="2">The sequence shown here is derived from an EMBL/GenBank/DDBJ whole genome shotgun (WGS) entry which is preliminary data.</text>
</comment>
<gene>
    <name evidence="2" type="ORF">G7B40_039220</name>
</gene>
<evidence type="ECO:0000256" key="1">
    <source>
        <dbReference type="SAM" id="MobiDB-lite"/>
    </source>
</evidence>
<evidence type="ECO:0000313" key="3">
    <source>
        <dbReference type="Proteomes" id="UP000667802"/>
    </source>
</evidence>
<evidence type="ECO:0000313" key="2">
    <source>
        <dbReference type="EMBL" id="MDR9900534.1"/>
    </source>
</evidence>
<keyword evidence="3" id="KW-1185">Reference proteome</keyword>
<reference evidence="3" key="1">
    <citation type="journal article" date="2021" name="Science">
        <title>Hunting the eagle killer: A cyanobacterial neurotoxin causes vacuolar myelinopathy.</title>
        <authorList>
            <person name="Breinlinger S."/>
            <person name="Phillips T.J."/>
            <person name="Haram B.N."/>
            <person name="Mares J."/>
            <person name="Martinez Yerena J.A."/>
            <person name="Hrouzek P."/>
            <person name="Sobotka R."/>
            <person name="Henderson W.M."/>
            <person name="Schmieder P."/>
            <person name="Williams S.M."/>
            <person name="Lauderdale J.D."/>
            <person name="Wilde H.D."/>
            <person name="Gerrin W."/>
            <person name="Kust A."/>
            <person name="Washington J.W."/>
            <person name="Wagner C."/>
            <person name="Geier B."/>
            <person name="Liebeke M."/>
            <person name="Enke H."/>
            <person name="Niedermeyer T.H.J."/>
            <person name="Wilde S.B."/>
        </authorList>
    </citation>
    <scope>NUCLEOTIDE SEQUENCE [LARGE SCALE GENOMIC DNA]</scope>
    <source>
        <strain evidence="3">Thurmond2011</strain>
    </source>
</reference>
<dbReference type="AlphaFoldDB" id="A0AAP5IGV8"/>
<dbReference type="EMBL" id="JAALHA020000035">
    <property type="protein sequence ID" value="MDR9900534.1"/>
    <property type="molecule type" value="Genomic_DNA"/>
</dbReference>
<protein>
    <submittedName>
        <fullName evidence="2">Uncharacterized protein</fullName>
    </submittedName>
</protein>
<dbReference type="Proteomes" id="UP000667802">
    <property type="component" value="Unassembled WGS sequence"/>
</dbReference>
<sequence length="210" mass="23425">MADNSPYNQDIPPDNQDISPDTIQDTFTNSEMSEKIAISQLLQKYSIGRAQLYDRMKYLQITTYKESGKAYLYPDQIVYMDGLHEHIKETGRMDGYPVPDPSGPVEQVQEESQPAGLVVAQTQQMAAPTYSAKGKRSQTKEQVDDVASIVRSAQGKAAGTLIAENLLARQFIENPDLLPEELRQKIKESGEMPTVDPFAYAESLMSFAQI</sequence>